<reference evidence="3" key="1">
    <citation type="journal article" date="2019" name="Int. J. Syst. Evol. Microbiol.">
        <title>The Global Catalogue of Microorganisms (GCM) 10K type strain sequencing project: providing services to taxonomists for standard genome sequencing and annotation.</title>
        <authorList>
            <consortium name="The Broad Institute Genomics Platform"/>
            <consortium name="The Broad Institute Genome Sequencing Center for Infectious Disease"/>
            <person name="Wu L."/>
            <person name="Ma J."/>
        </authorList>
    </citation>
    <scope>NUCLEOTIDE SEQUENCE [LARGE SCALE GENOMIC DNA]</scope>
    <source>
        <strain evidence="3">JCM 17657</strain>
    </source>
</reference>
<organism evidence="2 3">
    <name type="scientific">Streptomyces hyderabadensis</name>
    <dbReference type="NCBI Taxonomy" id="598549"/>
    <lineage>
        <taxon>Bacteria</taxon>
        <taxon>Bacillati</taxon>
        <taxon>Actinomycetota</taxon>
        <taxon>Actinomycetes</taxon>
        <taxon>Kitasatosporales</taxon>
        <taxon>Streptomycetaceae</taxon>
        <taxon>Streptomyces</taxon>
    </lineage>
</organism>
<comment type="caution">
    <text evidence="2">The sequence shown here is derived from an EMBL/GenBank/DDBJ whole genome shotgun (WGS) entry which is preliminary data.</text>
</comment>
<dbReference type="EMBL" id="BAABIV010000013">
    <property type="protein sequence ID" value="GAA4988914.1"/>
    <property type="molecule type" value="Genomic_DNA"/>
</dbReference>
<evidence type="ECO:0000256" key="1">
    <source>
        <dbReference type="SAM" id="SignalP"/>
    </source>
</evidence>
<dbReference type="RefSeq" id="WP_226029197.1">
    <property type="nucleotide sequence ID" value="NZ_BAABIV010000013.1"/>
</dbReference>
<dbReference type="Proteomes" id="UP001500610">
    <property type="component" value="Unassembled WGS sequence"/>
</dbReference>
<sequence>MRKSSCTLLAALAVSVLCATGAQASVPGAASLPGEVTASECIRGGGVIVISADGDGTGSFTSLCRGGTHDGQTIT</sequence>
<keyword evidence="1" id="KW-0732">Signal</keyword>
<accession>A0ABP9I6U4</accession>
<feature type="chain" id="PRO_5047162603" description="Secreted protein" evidence="1">
    <location>
        <begin position="25"/>
        <end position="75"/>
    </location>
</feature>
<gene>
    <name evidence="2" type="ORF">GCM10023257_31250</name>
</gene>
<protein>
    <recommendedName>
        <fullName evidence="4">Secreted protein</fullName>
    </recommendedName>
</protein>
<evidence type="ECO:0000313" key="3">
    <source>
        <dbReference type="Proteomes" id="UP001500610"/>
    </source>
</evidence>
<evidence type="ECO:0000313" key="2">
    <source>
        <dbReference type="EMBL" id="GAA4988914.1"/>
    </source>
</evidence>
<feature type="signal peptide" evidence="1">
    <location>
        <begin position="1"/>
        <end position="24"/>
    </location>
</feature>
<name>A0ABP9I6U4_9ACTN</name>
<proteinExistence type="predicted"/>
<keyword evidence="3" id="KW-1185">Reference proteome</keyword>
<evidence type="ECO:0008006" key="4">
    <source>
        <dbReference type="Google" id="ProtNLM"/>
    </source>
</evidence>